<protein>
    <submittedName>
        <fullName evidence="2">Uncharacterized protein</fullName>
    </submittedName>
</protein>
<name>A0ABX5FGJ8_9BURK</name>
<accession>A0ABX5FGJ8</accession>
<dbReference type="Proteomes" id="UP000242660">
    <property type="component" value="Unassembled WGS sequence"/>
</dbReference>
<keyword evidence="1" id="KW-0472">Membrane</keyword>
<keyword evidence="1" id="KW-0812">Transmembrane</keyword>
<keyword evidence="1" id="KW-1133">Transmembrane helix</keyword>
<reference evidence="2 3" key="1">
    <citation type="journal article" date="2017" name="Front. Microbiol.">
        <title>Genome of Ca. Pandoraea novymonadis, an Endosymbiotic Bacterium of the Trypanosomatid Novymonas esmeraldas.</title>
        <authorList>
            <person name="Kostygov A.Y."/>
            <person name="Butenko A."/>
            <person name="Nenarokova A."/>
            <person name="Tashyreva D."/>
            <person name="Flegontov P."/>
            <person name="Lukes J."/>
            <person name="Yurchenko V."/>
        </authorList>
    </citation>
    <scope>NUCLEOTIDE SEQUENCE [LARGE SCALE GENOMIC DNA]</scope>
    <source>
        <strain evidence="2 3">E262</strain>
    </source>
</reference>
<keyword evidence="3" id="KW-1185">Reference proteome</keyword>
<gene>
    <name evidence="2" type="ORF">BZL35_00329</name>
</gene>
<sequence length="67" mass="7892">MNHNLLVNFRSKKQKNFHRNISALLRFSEYLTEFLVQDIVGFVGFLTFPFLSTLNFGIMPNVHQECE</sequence>
<dbReference type="EMBL" id="MUHY01000001">
    <property type="protein sequence ID" value="PSB92102.1"/>
    <property type="molecule type" value="Genomic_DNA"/>
</dbReference>
<evidence type="ECO:0000256" key="1">
    <source>
        <dbReference type="SAM" id="Phobius"/>
    </source>
</evidence>
<evidence type="ECO:0000313" key="2">
    <source>
        <dbReference type="EMBL" id="PSB92102.1"/>
    </source>
</evidence>
<comment type="caution">
    <text evidence="2">The sequence shown here is derived from an EMBL/GenBank/DDBJ whole genome shotgun (WGS) entry which is preliminary data.</text>
</comment>
<proteinExistence type="predicted"/>
<feature type="transmembrane region" description="Helical" evidence="1">
    <location>
        <begin position="34"/>
        <end position="54"/>
    </location>
</feature>
<organism evidence="2 3">
    <name type="scientific">Candidatus Pandoraea novymonadis</name>
    <dbReference type="NCBI Taxonomy" id="1808959"/>
    <lineage>
        <taxon>Bacteria</taxon>
        <taxon>Pseudomonadati</taxon>
        <taxon>Pseudomonadota</taxon>
        <taxon>Betaproteobacteria</taxon>
        <taxon>Burkholderiales</taxon>
        <taxon>Burkholderiaceae</taxon>
        <taxon>Pandoraea</taxon>
    </lineage>
</organism>
<evidence type="ECO:0000313" key="3">
    <source>
        <dbReference type="Proteomes" id="UP000242660"/>
    </source>
</evidence>